<proteinExistence type="predicted"/>
<gene>
    <name evidence="2" type="ORF">TTRE_0000422501</name>
</gene>
<evidence type="ECO:0000313" key="2">
    <source>
        <dbReference type="EMBL" id="CDW55951.1"/>
    </source>
</evidence>
<dbReference type="EMBL" id="HG805995">
    <property type="protein sequence ID" value="CDW55951.1"/>
    <property type="molecule type" value="Genomic_DNA"/>
</dbReference>
<evidence type="ECO:0000313" key="3">
    <source>
        <dbReference type="Proteomes" id="UP000030665"/>
    </source>
</evidence>
<dbReference type="Proteomes" id="UP000030665">
    <property type="component" value="Unassembled WGS sequence"/>
</dbReference>
<feature type="region of interest" description="Disordered" evidence="1">
    <location>
        <begin position="32"/>
        <end position="51"/>
    </location>
</feature>
<keyword evidence="3" id="KW-1185">Reference proteome</keyword>
<protein>
    <submittedName>
        <fullName evidence="2">Uncharacterized protein</fullName>
    </submittedName>
</protein>
<reference evidence="2" key="1">
    <citation type="submission" date="2014-01" db="EMBL/GenBank/DDBJ databases">
        <authorList>
            <person name="Aslett M."/>
        </authorList>
    </citation>
    <scope>NUCLEOTIDE SEQUENCE</scope>
</reference>
<sequence length="117" mass="12765">MNVVGWTTGICRRLIVGAELVMSLLGVTKLLGGPKPNGRSSDEPSSAAIRHNNPRDIIATIDHTQLNYAATPQHNAQTSYETAMSFKCNDEDDAQVCVISSKRNSTNCPTCIDRLYQ</sequence>
<evidence type="ECO:0000256" key="1">
    <source>
        <dbReference type="SAM" id="MobiDB-lite"/>
    </source>
</evidence>
<organism evidence="2 3">
    <name type="scientific">Trichuris trichiura</name>
    <name type="common">Whipworm</name>
    <name type="synonym">Trichocephalus trichiurus</name>
    <dbReference type="NCBI Taxonomy" id="36087"/>
    <lineage>
        <taxon>Eukaryota</taxon>
        <taxon>Metazoa</taxon>
        <taxon>Ecdysozoa</taxon>
        <taxon>Nematoda</taxon>
        <taxon>Enoplea</taxon>
        <taxon>Dorylaimia</taxon>
        <taxon>Trichinellida</taxon>
        <taxon>Trichuridae</taxon>
        <taxon>Trichuris</taxon>
    </lineage>
</organism>
<name>A0A077Z6X4_TRITR</name>
<accession>A0A077Z6X4</accession>
<reference evidence="2" key="2">
    <citation type="submission" date="2014-03" db="EMBL/GenBank/DDBJ databases">
        <title>The whipworm genome and dual-species transcriptomics of an intimate host-pathogen interaction.</title>
        <authorList>
            <person name="Foth B.J."/>
            <person name="Tsai I.J."/>
            <person name="Reid A.J."/>
            <person name="Bancroft A.J."/>
            <person name="Nichol S."/>
            <person name="Tracey A."/>
            <person name="Holroyd N."/>
            <person name="Cotton J.A."/>
            <person name="Stanley E.J."/>
            <person name="Zarowiecki M."/>
            <person name="Liu J.Z."/>
            <person name="Huckvale T."/>
            <person name="Cooper P.J."/>
            <person name="Grencis R.K."/>
            <person name="Berriman M."/>
        </authorList>
    </citation>
    <scope>NUCLEOTIDE SEQUENCE [LARGE SCALE GENOMIC DNA]</scope>
</reference>
<dbReference type="AlphaFoldDB" id="A0A077Z6X4"/>